<accession>A0A7C0U3K5</accession>
<proteinExistence type="predicted"/>
<comment type="caution">
    <text evidence="2">The sequence shown here is derived from an EMBL/GenBank/DDBJ whole genome shotgun (WGS) entry which is preliminary data.</text>
</comment>
<dbReference type="PANTHER" id="PTHR43236:SF2">
    <property type="entry name" value="BLL0069 PROTEIN"/>
    <property type="match status" value="1"/>
</dbReference>
<evidence type="ECO:0000313" key="2">
    <source>
        <dbReference type="EMBL" id="HDD44545.1"/>
    </source>
</evidence>
<dbReference type="InterPro" id="IPR052345">
    <property type="entry name" value="Rad_response_metalloprotease"/>
</dbReference>
<reference evidence="2" key="1">
    <citation type="journal article" date="2020" name="mSystems">
        <title>Genome- and Community-Level Interaction Insights into Carbon Utilization and Element Cycling Functions of Hydrothermarchaeota in Hydrothermal Sediment.</title>
        <authorList>
            <person name="Zhou Z."/>
            <person name="Liu Y."/>
            <person name="Xu W."/>
            <person name="Pan J."/>
            <person name="Luo Z.H."/>
            <person name="Li M."/>
        </authorList>
    </citation>
    <scope>NUCLEOTIDE SEQUENCE [LARGE SCALE GENOMIC DNA]</scope>
    <source>
        <strain evidence="2">HyVt-233</strain>
    </source>
</reference>
<feature type="domain" description="IrrE N-terminal-like" evidence="1">
    <location>
        <begin position="179"/>
        <end position="307"/>
    </location>
</feature>
<dbReference type="Proteomes" id="UP000886289">
    <property type="component" value="Unassembled WGS sequence"/>
</dbReference>
<organism evidence="2">
    <name type="scientific">Desulfofervidus auxilii</name>
    <dbReference type="NCBI Taxonomy" id="1621989"/>
    <lineage>
        <taxon>Bacteria</taxon>
        <taxon>Pseudomonadati</taxon>
        <taxon>Thermodesulfobacteriota</taxon>
        <taxon>Candidatus Desulfofervidia</taxon>
        <taxon>Candidatus Desulfofervidales</taxon>
        <taxon>Candidatus Desulfofervidaceae</taxon>
        <taxon>Candidatus Desulfofervidus</taxon>
    </lineage>
</organism>
<dbReference type="AlphaFoldDB" id="A0A7C0U3K5"/>
<protein>
    <submittedName>
        <fullName evidence="2">ImmA/IrrE family metallo-endopeptidase</fullName>
    </submittedName>
</protein>
<dbReference type="Gene3D" id="1.10.10.2910">
    <property type="match status" value="1"/>
</dbReference>
<dbReference type="InterPro" id="IPR010359">
    <property type="entry name" value="IrrE_HExxH"/>
</dbReference>
<dbReference type="Pfam" id="PF06114">
    <property type="entry name" value="Peptidase_M78"/>
    <property type="match status" value="1"/>
</dbReference>
<dbReference type="PANTHER" id="PTHR43236">
    <property type="entry name" value="ANTITOXIN HIGA1"/>
    <property type="match status" value="1"/>
</dbReference>
<gene>
    <name evidence="2" type="ORF">ENG63_06780</name>
</gene>
<evidence type="ECO:0000259" key="1">
    <source>
        <dbReference type="Pfam" id="PF06114"/>
    </source>
</evidence>
<name>A0A7C0U3K5_DESA2</name>
<dbReference type="EMBL" id="DRBS01000255">
    <property type="protein sequence ID" value="HDD44545.1"/>
    <property type="molecule type" value="Genomic_DNA"/>
</dbReference>
<sequence>MQNILIMKKVYKKGNTVRIKVAPIIWEYILNTYPEKTVEEIKQYPNFEKWIKSETDPTIKQLKQFARKFNIPFYYFFLDKIPEKKFLVPFYRKGKKWEGKLSPELSKLLKDLKRIQNFLKEYLQQRDFYPLNFVGKITLQNNFEEVVTLIKNTLKLDKDWNLKLNSKKEVFQFLRIQAEKAGIFVFANSTLWLNTHKKLSAEEFKGFTLVDNYAPIIFINTNDFQSAQIFTLVHELVHVFLGKGEILGDGEELLPEAEEIEVFCNKITAELLVPKKVFLNKWKIITGDFEALAEDFKVSPLVIAIRAKTFGLIDEKEYQSFKNKYLQKLKSLPIETKGFVDPYTRMMKIVSPRFVNFLLEALGNEYITYTKAYQYLNVKRGFFENFVYNFTKELNLGKVPL</sequence>